<evidence type="ECO:0000313" key="3">
    <source>
        <dbReference type="Proteomes" id="UP000317039"/>
    </source>
</evidence>
<dbReference type="AlphaFoldDB" id="A0A516NNM7"/>
<evidence type="ECO:0000259" key="1">
    <source>
        <dbReference type="Pfam" id="PF12728"/>
    </source>
</evidence>
<gene>
    <name evidence="2" type="ORF">FOH10_18970</name>
</gene>
<evidence type="ECO:0000313" key="2">
    <source>
        <dbReference type="EMBL" id="QDP80485.1"/>
    </source>
</evidence>
<proteinExistence type="predicted"/>
<dbReference type="GeneID" id="80334448"/>
<dbReference type="Pfam" id="PF12728">
    <property type="entry name" value="HTH_17"/>
    <property type="match status" value="1"/>
</dbReference>
<sequence>MEEHADHWLSTEEVASYWQVPAKTLANWASLGKGPRFAKIGRFRRYKVSDLKRWEQTLPYRGSDSQFPLSDQRNAA</sequence>
<dbReference type="SUPFAM" id="SSF46955">
    <property type="entry name" value="Putative DNA-binding domain"/>
    <property type="match status" value="1"/>
</dbReference>
<dbReference type="Proteomes" id="UP000317039">
    <property type="component" value="Chromosome"/>
</dbReference>
<accession>A0A516NNM7</accession>
<dbReference type="EMBL" id="CP041695">
    <property type="protein sequence ID" value="QDP80485.1"/>
    <property type="molecule type" value="Genomic_DNA"/>
</dbReference>
<feature type="domain" description="Helix-turn-helix" evidence="1">
    <location>
        <begin position="8"/>
        <end position="54"/>
    </location>
</feature>
<dbReference type="RefSeq" id="WP_143981751.1">
    <property type="nucleotide sequence ID" value="NZ_CP041695.1"/>
</dbReference>
<dbReference type="KEGG" id="nod:FOH10_18970"/>
<dbReference type="InterPro" id="IPR041657">
    <property type="entry name" value="HTH_17"/>
</dbReference>
<protein>
    <submittedName>
        <fullName evidence="2">Helix-turn-helix domain-containing protein</fullName>
    </submittedName>
</protein>
<dbReference type="InterPro" id="IPR009061">
    <property type="entry name" value="DNA-bd_dom_put_sf"/>
</dbReference>
<organism evidence="2 3">
    <name type="scientific">Nocardia otitidiscaviarum</name>
    <dbReference type="NCBI Taxonomy" id="1823"/>
    <lineage>
        <taxon>Bacteria</taxon>
        <taxon>Bacillati</taxon>
        <taxon>Actinomycetota</taxon>
        <taxon>Actinomycetes</taxon>
        <taxon>Mycobacteriales</taxon>
        <taxon>Nocardiaceae</taxon>
        <taxon>Nocardia</taxon>
    </lineage>
</organism>
<name>A0A516NNM7_9NOCA</name>
<reference evidence="2 3" key="1">
    <citation type="submission" date="2019-07" db="EMBL/GenBank/DDBJ databases">
        <title>Complete Genome Sequence and Methylome Analysis of Nocardia otitidis-caviarum NEB252.</title>
        <authorList>
            <person name="Fomenkov A."/>
            <person name="Anton B.P."/>
            <person name="Vincze T."/>
            <person name="Roberts R.J."/>
        </authorList>
    </citation>
    <scope>NUCLEOTIDE SEQUENCE [LARGE SCALE GENOMIC DNA]</scope>
    <source>
        <strain evidence="2 3">NEB252</strain>
    </source>
</reference>